<evidence type="ECO:0000259" key="8">
    <source>
        <dbReference type="Pfam" id="PF09335"/>
    </source>
</evidence>
<dbReference type="EMBL" id="JAEKNN010000061">
    <property type="protein sequence ID" value="MBJ7610323.1"/>
    <property type="molecule type" value="Genomic_DNA"/>
</dbReference>
<dbReference type="PANTHER" id="PTHR42709">
    <property type="entry name" value="ALKALINE PHOSPHATASE LIKE PROTEIN"/>
    <property type="match status" value="1"/>
</dbReference>
<keyword evidence="5 7" id="KW-1133">Transmembrane helix</keyword>
<evidence type="ECO:0000256" key="1">
    <source>
        <dbReference type="ARBA" id="ARBA00004651"/>
    </source>
</evidence>
<evidence type="ECO:0000256" key="3">
    <source>
        <dbReference type="ARBA" id="ARBA00022475"/>
    </source>
</evidence>
<dbReference type="Pfam" id="PF09335">
    <property type="entry name" value="VTT_dom"/>
    <property type="match status" value="1"/>
</dbReference>
<feature type="transmembrane region" description="Helical" evidence="7">
    <location>
        <begin position="175"/>
        <end position="195"/>
    </location>
</feature>
<keyword evidence="4 7" id="KW-0812">Transmembrane</keyword>
<feature type="transmembrane region" description="Helical" evidence="7">
    <location>
        <begin position="144"/>
        <end position="163"/>
    </location>
</feature>
<gene>
    <name evidence="9" type="ORF">JF887_12965</name>
</gene>
<dbReference type="AlphaFoldDB" id="A0A934KNS6"/>
<evidence type="ECO:0000313" key="9">
    <source>
        <dbReference type="EMBL" id="MBJ7610323.1"/>
    </source>
</evidence>
<comment type="similarity">
    <text evidence="2">Belongs to the DedA family.</text>
</comment>
<comment type="caution">
    <text evidence="9">The sequence shown here is derived from an EMBL/GenBank/DDBJ whole genome shotgun (WGS) entry which is preliminary data.</text>
</comment>
<keyword evidence="3" id="KW-1003">Cell membrane</keyword>
<evidence type="ECO:0000313" key="10">
    <source>
        <dbReference type="Proteomes" id="UP000614410"/>
    </source>
</evidence>
<sequence length="315" mass="33562">MDFLTGLHGGVATVLICVLLFIDEAGVPLPFIPNEVLLIIAGLLIASGSLNPFVFYPLACVALLGGSWTGYSWAKRVGPRQLRRVAGLLHAIKAYDRATRRLATADARHIGLSRVIPGIRVYATLCAGSAQVPMRTFMEGNVPAILGWTALLTGIGFVVGAPAEHLLTAVEAQLFNFALSGGLLVALGVIAFRAARRAPDPRRDPVAGPFTGIAQRDRYWLAFAVDAGIVATVVAGFDRITRAVLNFKYQILPEGKYDVGVIVLAMALAYIVVSRRSSTGETAGERLFDVSYVHHRPHPPAVPAGLDDDDDAASV</sequence>
<accession>A0A934KNS6</accession>
<feature type="domain" description="VTT" evidence="8">
    <location>
        <begin position="32"/>
        <end position="156"/>
    </location>
</feature>
<keyword evidence="6 7" id="KW-0472">Membrane</keyword>
<dbReference type="GO" id="GO:0005886">
    <property type="term" value="C:plasma membrane"/>
    <property type="evidence" value="ECO:0007669"/>
    <property type="project" value="UniProtKB-SubCell"/>
</dbReference>
<comment type="subcellular location">
    <subcellularLocation>
        <location evidence="1">Cell membrane</location>
        <topology evidence="1">Multi-pass membrane protein</topology>
    </subcellularLocation>
</comment>
<feature type="transmembrane region" description="Helical" evidence="7">
    <location>
        <begin position="257"/>
        <end position="273"/>
    </location>
</feature>
<dbReference type="PANTHER" id="PTHR42709:SF6">
    <property type="entry name" value="UNDECAPRENYL PHOSPHATE TRANSPORTER A"/>
    <property type="match status" value="1"/>
</dbReference>
<name>A0A934KNS6_9BACT</name>
<dbReference type="InterPro" id="IPR051311">
    <property type="entry name" value="DedA_domain"/>
</dbReference>
<feature type="transmembrane region" description="Helical" evidence="7">
    <location>
        <begin position="29"/>
        <end position="47"/>
    </location>
</feature>
<evidence type="ECO:0000256" key="2">
    <source>
        <dbReference type="ARBA" id="ARBA00010792"/>
    </source>
</evidence>
<dbReference type="InterPro" id="IPR032816">
    <property type="entry name" value="VTT_dom"/>
</dbReference>
<feature type="transmembrane region" description="Helical" evidence="7">
    <location>
        <begin position="6"/>
        <end position="22"/>
    </location>
</feature>
<evidence type="ECO:0000256" key="6">
    <source>
        <dbReference type="ARBA" id="ARBA00023136"/>
    </source>
</evidence>
<evidence type="ECO:0000256" key="5">
    <source>
        <dbReference type="ARBA" id="ARBA00022989"/>
    </source>
</evidence>
<feature type="transmembrane region" description="Helical" evidence="7">
    <location>
        <begin position="219"/>
        <end position="237"/>
    </location>
</feature>
<proteinExistence type="inferred from homology"/>
<protein>
    <submittedName>
        <fullName evidence="9">VTT domain-containing protein</fullName>
    </submittedName>
</protein>
<organism evidence="9 10">
    <name type="scientific">Candidatus Amunia macphersoniae</name>
    <dbReference type="NCBI Taxonomy" id="3127014"/>
    <lineage>
        <taxon>Bacteria</taxon>
        <taxon>Bacillati</taxon>
        <taxon>Candidatus Dormiibacterota</taxon>
        <taxon>Candidatus Dormibacteria</taxon>
        <taxon>Candidatus Aeolococcales</taxon>
        <taxon>Candidatus Aeolococcaceae</taxon>
        <taxon>Candidatus Amunia</taxon>
    </lineage>
</organism>
<dbReference type="Proteomes" id="UP000614410">
    <property type="component" value="Unassembled WGS sequence"/>
</dbReference>
<evidence type="ECO:0000256" key="4">
    <source>
        <dbReference type="ARBA" id="ARBA00022692"/>
    </source>
</evidence>
<feature type="transmembrane region" description="Helical" evidence="7">
    <location>
        <begin position="53"/>
        <end position="74"/>
    </location>
</feature>
<evidence type="ECO:0000256" key="7">
    <source>
        <dbReference type="SAM" id="Phobius"/>
    </source>
</evidence>
<reference evidence="9 10" key="1">
    <citation type="submission" date="2020-10" db="EMBL/GenBank/DDBJ databases">
        <title>Ca. Dormibacterota MAGs.</title>
        <authorList>
            <person name="Montgomery K."/>
        </authorList>
    </citation>
    <scope>NUCLEOTIDE SEQUENCE [LARGE SCALE GENOMIC DNA]</scope>
    <source>
        <strain evidence="9">Mitchell_Peninsula_5</strain>
    </source>
</reference>